<gene>
    <name evidence="2" type="ORF">CDL15_Pgr024214</name>
</gene>
<dbReference type="Proteomes" id="UP000197138">
    <property type="component" value="Unassembled WGS sequence"/>
</dbReference>
<dbReference type="AlphaFoldDB" id="A0A218XXV7"/>
<keyword evidence="1" id="KW-0611">Plant defense</keyword>
<accession>A0A218XXV7</accession>
<dbReference type="PANTHER" id="PTHR33463:SF198">
    <property type="entry name" value="RPP4C3"/>
    <property type="match status" value="1"/>
</dbReference>
<evidence type="ECO:0000313" key="3">
    <source>
        <dbReference type="Proteomes" id="UP000197138"/>
    </source>
</evidence>
<dbReference type="InterPro" id="IPR032675">
    <property type="entry name" value="LRR_dom_sf"/>
</dbReference>
<organism evidence="2 3">
    <name type="scientific">Punica granatum</name>
    <name type="common">Pomegranate</name>
    <dbReference type="NCBI Taxonomy" id="22663"/>
    <lineage>
        <taxon>Eukaryota</taxon>
        <taxon>Viridiplantae</taxon>
        <taxon>Streptophyta</taxon>
        <taxon>Embryophyta</taxon>
        <taxon>Tracheophyta</taxon>
        <taxon>Spermatophyta</taxon>
        <taxon>Magnoliopsida</taxon>
        <taxon>eudicotyledons</taxon>
        <taxon>Gunneridae</taxon>
        <taxon>Pentapetalae</taxon>
        <taxon>rosids</taxon>
        <taxon>malvids</taxon>
        <taxon>Myrtales</taxon>
        <taxon>Lythraceae</taxon>
        <taxon>Punica</taxon>
    </lineage>
</organism>
<name>A0A218XXV7_PUNGR</name>
<reference evidence="3" key="1">
    <citation type="journal article" date="2017" name="Plant J.">
        <title>The pomegranate (Punica granatum L.) genome and the genomics of punicalagin biosynthesis.</title>
        <authorList>
            <person name="Qin G."/>
            <person name="Xu C."/>
            <person name="Ming R."/>
            <person name="Tang H."/>
            <person name="Guyot R."/>
            <person name="Kramer E.M."/>
            <person name="Hu Y."/>
            <person name="Yi X."/>
            <person name="Qi Y."/>
            <person name="Xu X."/>
            <person name="Gao Z."/>
            <person name="Pan H."/>
            <person name="Jian J."/>
            <person name="Tian Y."/>
            <person name="Yue Z."/>
            <person name="Xu Y."/>
        </authorList>
    </citation>
    <scope>NUCLEOTIDE SEQUENCE [LARGE SCALE GENOMIC DNA]</scope>
    <source>
        <strain evidence="3">cv. Dabenzi</strain>
    </source>
</reference>
<dbReference type="InterPro" id="IPR050905">
    <property type="entry name" value="Plant_NBS-LRR"/>
</dbReference>
<dbReference type="Gene3D" id="3.80.10.10">
    <property type="entry name" value="Ribonuclease Inhibitor"/>
    <property type="match status" value="1"/>
</dbReference>
<proteinExistence type="predicted"/>
<dbReference type="PANTHER" id="PTHR33463">
    <property type="entry name" value="NB-ARC DOMAIN-CONTAINING PROTEIN-RELATED"/>
    <property type="match status" value="1"/>
</dbReference>
<dbReference type="EMBL" id="MTKT01000666">
    <property type="protein sequence ID" value="OWM89466.1"/>
    <property type="molecule type" value="Genomic_DNA"/>
</dbReference>
<sequence length="309" mass="35179">MEIAEWVMMEAIIIMEEKEGQMMDTLVFQSLSSVVLKKMSCLATAAHGKYSISFPHLKKLSIEECPKMRAFSMQEYSVPSEGGEHLSEENAATVASLSFFNQKVELPRLEKIYLQGLGNLQKLWDDERPSGWRHYNLKTVARGLLQLQEIDIYDCTVLEELIAGGEVLEEDETLPPEDQLLFPWLISLKFRILPNLKRLFPINYSMEWSLLKNLFAYECGQLKIFASELRPRSEEDDIDSQQALLSIEQVIPNLEPLGLGSEDVLTIMDSDFPNDIFRSLKILSLASIQDGSTGFPSKFLLDRFPDSTT</sequence>
<comment type="caution">
    <text evidence="2">The sequence shown here is derived from an EMBL/GenBank/DDBJ whole genome shotgun (WGS) entry which is preliminary data.</text>
</comment>
<evidence type="ECO:0000256" key="1">
    <source>
        <dbReference type="ARBA" id="ARBA00022821"/>
    </source>
</evidence>
<evidence type="ECO:0000313" key="2">
    <source>
        <dbReference type="EMBL" id="OWM89466.1"/>
    </source>
</evidence>
<protein>
    <submittedName>
        <fullName evidence="2">Uncharacterized protein</fullName>
    </submittedName>
</protein>